<reference evidence="1 2" key="1">
    <citation type="submission" date="2018-08" db="EMBL/GenBank/DDBJ databases">
        <title>A genome reference for cultivated species of the human gut microbiota.</title>
        <authorList>
            <person name="Zou Y."/>
            <person name="Xue W."/>
            <person name="Luo G."/>
        </authorList>
    </citation>
    <scope>NUCLEOTIDE SEQUENCE [LARGE SCALE GENOMIC DNA]</scope>
    <source>
        <strain evidence="1 2">AF14-42</strain>
    </source>
</reference>
<organism evidence="1 2">
    <name type="scientific">Bacteroides uniformis</name>
    <dbReference type="NCBI Taxonomy" id="820"/>
    <lineage>
        <taxon>Bacteria</taxon>
        <taxon>Pseudomonadati</taxon>
        <taxon>Bacteroidota</taxon>
        <taxon>Bacteroidia</taxon>
        <taxon>Bacteroidales</taxon>
        <taxon>Bacteroidaceae</taxon>
        <taxon>Bacteroides</taxon>
    </lineage>
</organism>
<dbReference type="Proteomes" id="UP000285343">
    <property type="component" value="Unassembled WGS sequence"/>
</dbReference>
<comment type="caution">
    <text evidence="1">The sequence shown here is derived from an EMBL/GenBank/DDBJ whole genome shotgun (WGS) entry which is preliminary data.</text>
</comment>
<evidence type="ECO:0000313" key="1">
    <source>
        <dbReference type="EMBL" id="RGV41846.1"/>
    </source>
</evidence>
<gene>
    <name evidence="1" type="ORF">DWW14_10670</name>
</gene>
<accession>A0A412XER9</accession>
<proteinExistence type="predicted"/>
<dbReference type="EMBL" id="QRZC01000012">
    <property type="protein sequence ID" value="RGV41846.1"/>
    <property type="molecule type" value="Genomic_DNA"/>
</dbReference>
<dbReference type="AlphaFoldDB" id="A0A412XER9"/>
<name>A0A412XER9_BACUN</name>
<protein>
    <submittedName>
        <fullName evidence="1">Uncharacterized protein</fullName>
    </submittedName>
</protein>
<sequence length="152" mass="17334">MAKRINNGNNRLSKKIVLVSKIYDTGIQTDDEITRLVQTDLDNYIGIDKVIFGITTTDKNITAVFQRYTDYSKDDLADGLIKDADAFMITGEGYNSFHLPNPFPTVLLGYSYLMEQKEFKTAYKSSAVLLGADKVNWMKLEIKPYCVIMRLR</sequence>
<evidence type="ECO:0000313" key="2">
    <source>
        <dbReference type="Proteomes" id="UP000285343"/>
    </source>
</evidence>
<dbReference type="RefSeq" id="WP_117866626.1">
    <property type="nucleotide sequence ID" value="NZ_QRZC01000012.1"/>
</dbReference>